<reference evidence="3" key="2">
    <citation type="submission" date="2015-01" db="EMBL/GenBank/DDBJ databases">
        <title>Evolutionary Origins and Diversification of the Mycorrhizal Mutualists.</title>
        <authorList>
            <consortium name="DOE Joint Genome Institute"/>
            <consortium name="Mycorrhizal Genomics Consortium"/>
            <person name="Kohler A."/>
            <person name="Kuo A."/>
            <person name="Nagy L.G."/>
            <person name="Floudas D."/>
            <person name="Copeland A."/>
            <person name="Barry K.W."/>
            <person name="Cichocki N."/>
            <person name="Veneault-Fourrey C."/>
            <person name="LaButti K."/>
            <person name="Lindquist E.A."/>
            <person name="Lipzen A."/>
            <person name="Lundell T."/>
            <person name="Morin E."/>
            <person name="Murat C."/>
            <person name="Riley R."/>
            <person name="Ohm R."/>
            <person name="Sun H."/>
            <person name="Tunlid A."/>
            <person name="Henrissat B."/>
            <person name="Grigoriev I.V."/>
            <person name="Hibbett D.S."/>
            <person name="Martin F."/>
        </authorList>
    </citation>
    <scope>NUCLEOTIDE SEQUENCE [LARGE SCALE GENOMIC DNA]</scope>
    <source>
        <strain evidence="3">UH-Slu-Lm8-n1</strain>
    </source>
</reference>
<dbReference type="STRING" id="930992.A0A0D0AGT8"/>
<evidence type="ECO:0000313" key="2">
    <source>
        <dbReference type="EMBL" id="KIK33452.1"/>
    </source>
</evidence>
<reference evidence="2 3" key="1">
    <citation type="submission" date="2014-04" db="EMBL/GenBank/DDBJ databases">
        <authorList>
            <consortium name="DOE Joint Genome Institute"/>
            <person name="Kuo A."/>
            <person name="Ruytinx J."/>
            <person name="Rineau F."/>
            <person name="Colpaert J."/>
            <person name="Kohler A."/>
            <person name="Nagy L.G."/>
            <person name="Floudas D."/>
            <person name="Copeland A."/>
            <person name="Barry K.W."/>
            <person name="Cichocki N."/>
            <person name="Veneault-Fourrey C."/>
            <person name="LaButti K."/>
            <person name="Lindquist E.A."/>
            <person name="Lipzen A."/>
            <person name="Lundell T."/>
            <person name="Morin E."/>
            <person name="Murat C."/>
            <person name="Sun H."/>
            <person name="Tunlid A."/>
            <person name="Henrissat B."/>
            <person name="Grigoriev I.V."/>
            <person name="Hibbett D.S."/>
            <person name="Martin F."/>
            <person name="Nordberg H.P."/>
            <person name="Cantor M.N."/>
            <person name="Hua S.X."/>
        </authorList>
    </citation>
    <scope>NUCLEOTIDE SEQUENCE [LARGE SCALE GENOMIC DNA]</scope>
    <source>
        <strain evidence="2 3">UH-Slu-Lm8-n1</strain>
    </source>
</reference>
<dbReference type="HOGENOM" id="CLU_3147355_0_0_1"/>
<name>A0A0D0AGT8_9AGAM</name>
<protein>
    <submittedName>
        <fullName evidence="2">Uncharacterized protein</fullName>
    </submittedName>
</protein>
<feature type="transmembrane region" description="Helical" evidence="1">
    <location>
        <begin position="12"/>
        <end position="36"/>
    </location>
</feature>
<dbReference type="AlphaFoldDB" id="A0A0D0AGT8"/>
<keyword evidence="1" id="KW-1133">Transmembrane helix</keyword>
<dbReference type="EMBL" id="KN835940">
    <property type="protein sequence ID" value="KIK33452.1"/>
    <property type="molecule type" value="Genomic_DNA"/>
</dbReference>
<gene>
    <name evidence="2" type="ORF">CY34DRAFT_99577</name>
</gene>
<dbReference type="Proteomes" id="UP000054485">
    <property type="component" value="Unassembled WGS sequence"/>
</dbReference>
<keyword evidence="1" id="KW-0472">Membrane</keyword>
<keyword evidence="3" id="KW-1185">Reference proteome</keyword>
<keyword evidence="1" id="KW-0812">Transmembrane</keyword>
<evidence type="ECO:0000313" key="3">
    <source>
        <dbReference type="Proteomes" id="UP000054485"/>
    </source>
</evidence>
<organism evidence="2 3">
    <name type="scientific">Suillus luteus UH-Slu-Lm8-n1</name>
    <dbReference type="NCBI Taxonomy" id="930992"/>
    <lineage>
        <taxon>Eukaryota</taxon>
        <taxon>Fungi</taxon>
        <taxon>Dikarya</taxon>
        <taxon>Basidiomycota</taxon>
        <taxon>Agaricomycotina</taxon>
        <taxon>Agaricomycetes</taxon>
        <taxon>Agaricomycetidae</taxon>
        <taxon>Boletales</taxon>
        <taxon>Suillineae</taxon>
        <taxon>Suillaceae</taxon>
        <taxon>Suillus</taxon>
    </lineage>
</organism>
<accession>A0A0D0AGT8</accession>
<feature type="non-terminal residue" evidence="2">
    <location>
        <position position="1"/>
    </location>
</feature>
<proteinExistence type="predicted"/>
<dbReference type="InParanoid" id="A0A0D0AGT8"/>
<dbReference type="OrthoDB" id="2687806at2759"/>
<sequence length="49" mass="5244">RYKRNELGLRTALLTCGSSISSAFSALVASGVLAGLDCTLGFTAWRFDF</sequence>
<evidence type="ECO:0000256" key="1">
    <source>
        <dbReference type="SAM" id="Phobius"/>
    </source>
</evidence>